<accession>A0AAW2FMS8</accession>
<organism evidence="2 3">
    <name type="scientific">Cardiocondyla obscurior</name>
    <dbReference type="NCBI Taxonomy" id="286306"/>
    <lineage>
        <taxon>Eukaryota</taxon>
        <taxon>Metazoa</taxon>
        <taxon>Ecdysozoa</taxon>
        <taxon>Arthropoda</taxon>
        <taxon>Hexapoda</taxon>
        <taxon>Insecta</taxon>
        <taxon>Pterygota</taxon>
        <taxon>Neoptera</taxon>
        <taxon>Endopterygota</taxon>
        <taxon>Hymenoptera</taxon>
        <taxon>Apocrita</taxon>
        <taxon>Aculeata</taxon>
        <taxon>Formicoidea</taxon>
        <taxon>Formicidae</taxon>
        <taxon>Myrmicinae</taxon>
        <taxon>Cardiocondyla</taxon>
    </lineage>
</organism>
<name>A0AAW2FMS8_9HYME</name>
<comment type="caution">
    <text evidence="2">The sequence shown here is derived from an EMBL/GenBank/DDBJ whole genome shotgun (WGS) entry which is preliminary data.</text>
</comment>
<dbReference type="AlphaFoldDB" id="A0AAW2FMS8"/>
<proteinExistence type="predicted"/>
<gene>
    <name evidence="2" type="ORF">PUN28_009738</name>
</gene>
<keyword evidence="3" id="KW-1185">Reference proteome</keyword>
<dbReference type="EMBL" id="JADYXP020000009">
    <property type="protein sequence ID" value="KAL0116344.1"/>
    <property type="molecule type" value="Genomic_DNA"/>
</dbReference>
<sequence length="146" mass="16924">MRNITKQDEDAETSESDFQSSDSDENTSAVNSPLSVSIQSPGNKVHKTGTIRKQTRNKRQILQNHEMDSDDINSDENNNGTLKTKKRSTFPFGITKRTRWIKKERNTIFKVFQKEISIKQLPSNMKIFYVKVLCCGENRRTLQIRK</sequence>
<reference evidence="2 3" key="1">
    <citation type="submission" date="2023-03" db="EMBL/GenBank/DDBJ databases">
        <title>High recombination rates correlate with genetic variation in Cardiocondyla obscurior ants.</title>
        <authorList>
            <person name="Errbii M."/>
        </authorList>
    </citation>
    <scope>NUCLEOTIDE SEQUENCE [LARGE SCALE GENOMIC DNA]</scope>
    <source>
        <strain evidence="2">Alpha-2009</strain>
        <tissue evidence="2">Whole body</tissue>
    </source>
</reference>
<feature type="region of interest" description="Disordered" evidence="1">
    <location>
        <begin position="1"/>
        <end position="88"/>
    </location>
</feature>
<evidence type="ECO:0000313" key="2">
    <source>
        <dbReference type="EMBL" id="KAL0116344.1"/>
    </source>
</evidence>
<feature type="compositionally biased region" description="Polar residues" evidence="1">
    <location>
        <begin position="26"/>
        <end position="42"/>
    </location>
</feature>
<evidence type="ECO:0000256" key="1">
    <source>
        <dbReference type="SAM" id="MobiDB-lite"/>
    </source>
</evidence>
<feature type="compositionally biased region" description="Basic residues" evidence="1">
    <location>
        <begin position="44"/>
        <end position="59"/>
    </location>
</feature>
<dbReference type="Proteomes" id="UP001430953">
    <property type="component" value="Unassembled WGS sequence"/>
</dbReference>
<evidence type="ECO:0000313" key="3">
    <source>
        <dbReference type="Proteomes" id="UP001430953"/>
    </source>
</evidence>
<protein>
    <submittedName>
        <fullName evidence="2">Uncharacterized protein</fullName>
    </submittedName>
</protein>